<evidence type="ECO:0000256" key="4">
    <source>
        <dbReference type="ARBA" id="ARBA00022884"/>
    </source>
</evidence>
<evidence type="ECO:0000256" key="7">
    <source>
        <dbReference type="RuleBase" id="RU368100"/>
    </source>
</evidence>
<evidence type="ECO:0000256" key="2">
    <source>
        <dbReference type="ARBA" id="ARBA00010349"/>
    </source>
</evidence>
<reference evidence="10" key="1">
    <citation type="journal article" date="2020" name="Stud. Mycol.">
        <title>101 Dothideomycetes genomes: A test case for predicting lifestyles and emergence of pathogens.</title>
        <authorList>
            <person name="Haridas S."/>
            <person name="Albert R."/>
            <person name="Binder M."/>
            <person name="Bloem J."/>
            <person name="LaButti K."/>
            <person name="Salamov A."/>
            <person name="Andreopoulos B."/>
            <person name="Baker S."/>
            <person name="Barry K."/>
            <person name="Bills G."/>
            <person name="Bluhm B."/>
            <person name="Cannon C."/>
            <person name="Castanera R."/>
            <person name="Culley D."/>
            <person name="Daum C."/>
            <person name="Ezra D."/>
            <person name="Gonzalez J."/>
            <person name="Henrissat B."/>
            <person name="Kuo A."/>
            <person name="Liang C."/>
            <person name="Lipzen A."/>
            <person name="Lutzoni F."/>
            <person name="Magnuson J."/>
            <person name="Mondo S."/>
            <person name="Nolan M."/>
            <person name="Ohm R."/>
            <person name="Pangilinan J."/>
            <person name="Park H.-J."/>
            <person name="Ramirez L."/>
            <person name="Alfaro M."/>
            <person name="Sun H."/>
            <person name="Tritt A."/>
            <person name="Yoshinaga Y."/>
            <person name="Zwiers L.-H."/>
            <person name="Turgeon B."/>
            <person name="Goodwin S."/>
            <person name="Spatafora J."/>
            <person name="Crous P."/>
            <person name="Grigoriev I."/>
        </authorList>
    </citation>
    <scope>NUCLEOTIDE SEQUENCE [LARGE SCALE GENOMIC DNA]</scope>
    <source>
        <strain evidence="10">CECT 20119</strain>
    </source>
</reference>
<dbReference type="OrthoDB" id="19209at2759"/>
<dbReference type="Pfam" id="PF02290">
    <property type="entry name" value="SRP14"/>
    <property type="match status" value="1"/>
</dbReference>
<dbReference type="Proteomes" id="UP000799538">
    <property type="component" value="Unassembled WGS sequence"/>
</dbReference>
<keyword evidence="6 7" id="KW-0687">Ribonucleoprotein</keyword>
<accession>A0A6A6FZ50</accession>
<comment type="similarity">
    <text evidence="2 7">Belongs to the SRP14 family.</text>
</comment>
<dbReference type="AlphaFoldDB" id="A0A6A6FZ50"/>
<feature type="compositionally biased region" description="Basic and acidic residues" evidence="8">
    <location>
        <begin position="71"/>
        <end position="81"/>
    </location>
</feature>
<proteinExistence type="inferred from homology"/>
<dbReference type="PANTHER" id="PTHR12013">
    <property type="entry name" value="SIGNAL RECOGNITION PARTICLE 14 KD PROTEIN"/>
    <property type="match status" value="1"/>
</dbReference>
<evidence type="ECO:0000256" key="5">
    <source>
        <dbReference type="ARBA" id="ARBA00023135"/>
    </source>
</evidence>
<dbReference type="GO" id="GO:0030942">
    <property type="term" value="F:endoplasmic reticulum signal peptide binding"/>
    <property type="evidence" value="ECO:0007669"/>
    <property type="project" value="UniProtKB-UniRule"/>
</dbReference>
<evidence type="ECO:0000256" key="1">
    <source>
        <dbReference type="ARBA" id="ARBA00004496"/>
    </source>
</evidence>
<evidence type="ECO:0000256" key="8">
    <source>
        <dbReference type="SAM" id="MobiDB-lite"/>
    </source>
</evidence>
<dbReference type="SUPFAM" id="SSF54762">
    <property type="entry name" value="Signal recognition particle alu RNA binding heterodimer, SRP9/14"/>
    <property type="match status" value="1"/>
</dbReference>
<evidence type="ECO:0000313" key="9">
    <source>
        <dbReference type="EMBL" id="KAF2218528.1"/>
    </source>
</evidence>
<dbReference type="InterPro" id="IPR009018">
    <property type="entry name" value="Signal_recog_particle_SRP9/14"/>
</dbReference>
<sequence length="137" mass="15567">MAQGHLSHDEFFTKLSALLSSRTQEGHGSVWLTQKRLSHDTLEQPDPVKVADDPLWDTHPPNPLPIIIRATDGKSTIDKESKKKNRDKVRLSTVVQPDDLEAFYTRYAETCKAGMTALKKRDRSKRKKTKKGKGEKK</sequence>
<feature type="region of interest" description="Disordered" evidence="8">
    <location>
        <begin position="117"/>
        <end position="137"/>
    </location>
</feature>
<evidence type="ECO:0000313" key="10">
    <source>
        <dbReference type="Proteomes" id="UP000799538"/>
    </source>
</evidence>
<gene>
    <name evidence="9" type="ORF">BDZ85DRAFT_270170</name>
</gene>
<keyword evidence="5 7" id="KW-0733">Signal recognition particle</keyword>
<keyword evidence="4 7" id="KW-0694">RNA-binding</keyword>
<dbReference type="InterPro" id="IPR003210">
    <property type="entry name" value="Signal_recog_particle_SRP14"/>
</dbReference>
<dbReference type="Gene3D" id="3.30.720.10">
    <property type="entry name" value="Signal recognition particle alu RNA binding heterodimer, srp9/1"/>
    <property type="match status" value="1"/>
</dbReference>
<evidence type="ECO:0000256" key="3">
    <source>
        <dbReference type="ARBA" id="ARBA00022490"/>
    </source>
</evidence>
<name>A0A6A6FZ50_9PEZI</name>
<dbReference type="GO" id="GO:0008312">
    <property type="term" value="F:7S RNA binding"/>
    <property type="evidence" value="ECO:0007669"/>
    <property type="project" value="UniProtKB-UniRule"/>
</dbReference>
<comment type="subcellular location">
    <subcellularLocation>
        <location evidence="1 7">Cytoplasm</location>
    </subcellularLocation>
</comment>
<organism evidence="9 10">
    <name type="scientific">Elsinoe ampelina</name>
    <dbReference type="NCBI Taxonomy" id="302913"/>
    <lineage>
        <taxon>Eukaryota</taxon>
        <taxon>Fungi</taxon>
        <taxon>Dikarya</taxon>
        <taxon>Ascomycota</taxon>
        <taxon>Pezizomycotina</taxon>
        <taxon>Dothideomycetes</taxon>
        <taxon>Dothideomycetidae</taxon>
        <taxon>Myriangiales</taxon>
        <taxon>Elsinoaceae</taxon>
        <taxon>Elsinoe</taxon>
    </lineage>
</organism>
<dbReference type="GO" id="GO:0005786">
    <property type="term" value="C:signal recognition particle, endoplasmic reticulum targeting"/>
    <property type="evidence" value="ECO:0007669"/>
    <property type="project" value="UniProtKB-UniRule"/>
</dbReference>
<keyword evidence="10" id="KW-1185">Reference proteome</keyword>
<comment type="function">
    <text evidence="7">Component of the signal recognition particle (SRP) complex, a ribonucleoprotein complex that mediates the cotranslational targeting of secretory and membrane proteins to the endoplasmic reticulum (ER).</text>
</comment>
<protein>
    <recommendedName>
        <fullName evidence="7">Signal recognition particle subunit SRP14</fullName>
    </recommendedName>
    <alternativeName>
        <fullName evidence="7">Signal recognition particle 14 kDa protein</fullName>
    </alternativeName>
</protein>
<comment type="subunit">
    <text evidence="7">Component of a fungal signal recognition particle (SRP) complex that consists of a 7SL RNA molecule (scR1) and at least six protein subunits: SRP72, SRP68, SRP54, SEC65, SRP21 and SRP14.</text>
</comment>
<feature type="region of interest" description="Disordered" evidence="8">
    <location>
        <begin position="42"/>
        <end position="89"/>
    </location>
</feature>
<dbReference type="GO" id="GO:0006614">
    <property type="term" value="P:SRP-dependent cotranslational protein targeting to membrane"/>
    <property type="evidence" value="ECO:0007669"/>
    <property type="project" value="UniProtKB-UniRule"/>
</dbReference>
<evidence type="ECO:0000256" key="6">
    <source>
        <dbReference type="ARBA" id="ARBA00023274"/>
    </source>
</evidence>
<dbReference type="EMBL" id="ML992539">
    <property type="protein sequence ID" value="KAF2218528.1"/>
    <property type="molecule type" value="Genomic_DNA"/>
</dbReference>
<keyword evidence="3 7" id="KW-0963">Cytoplasm</keyword>
<feature type="compositionally biased region" description="Basic residues" evidence="8">
    <location>
        <begin position="118"/>
        <end position="137"/>
    </location>
</feature>